<evidence type="ECO:0000313" key="7">
    <source>
        <dbReference type="Proteomes" id="UP000885826"/>
    </source>
</evidence>
<dbReference type="SUPFAM" id="SSF48452">
    <property type="entry name" value="TPR-like"/>
    <property type="match status" value="1"/>
</dbReference>
<evidence type="ECO:0000256" key="3">
    <source>
        <dbReference type="PROSITE-ProRule" id="PRU00339"/>
    </source>
</evidence>
<accession>A0A9C9K0W7</accession>
<dbReference type="PROSITE" id="PS50005">
    <property type="entry name" value="TPR"/>
    <property type="match status" value="1"/>
</dbReference>
<evidence type="ECO:0000256" key="2">
    <source>
        <dbReference type="ARBA" id="ARBA00022803"/>
    </source>
</evidence>
<dbReference type="SUPFAM" id="SSF49464">
    <property type="entry name" value="Carboxypeptidase regulatory domain-like"/>
    <property type="match status" value="1"/>
</dbReference>
<sequence>MIIVAFFLIGELCHTSGFIDIPTVPQYNISGMYGGGLTFSFPFTTDDPDPTDDQEPDPMDFTMVFRYGLAGRAEISLAMYTPVTYALSFSYLLSPEQDNKPAFFCGVDDISYNTHLSTIGMQGETGFIEEKNYHLKCNGRPWELFSTYIAMQKSFAPVFNVVVGLGRGRFVGYGPRSHIFNTDLFVLGEEYMTRSHSWWAFGIFFGGSIKAGPMELIAEIDGRDGNAGIRYRHKYFTGTLAVTKCEHFWSPEPFSPRFTLGVEATNRALMEGPQVGSIECVIRDYTSKQPLVGAVIDIKEINKRYKTKGSTFSLSLPVGNYTIAISKPNYEDYMAKISVKPKTKSRLFFHLKKRKETDQQTAASEQKNEYISQYLKQAEKYYEKDNLDAAQVALEMVFSLDPANKEAERFSEKIKIRREELINLYRAEAISKTQAKDYVGAIELWNKVLELDIQNSEAKTEIANLKKKISPVKKPAKPKKPKKPKEPAVTKEQIEALYRKGVKYFNAEKYDDALKLFKQVLVLNPDHIGAKDYKKRTEARIKILQGGG</sequence>
<dbReference type="PANTHER" id="PTHR44943:SF4">
    <property type="entry name" value="TPR REPEAT-CONTAINING PROTEIN MJ0798"/>
    <property type="match status" value="1"/>
</dbReference>
<reference evidence="6" key="1">
    <citation type="journal article" date="2020" name="mSystems">
        <title>Genome- and Community-Level Interaction Insights into Carbon Utilization and Element Cycling Functions of Hydrothermarchaeota in Hydrothermal Sediment.</title>
        <authorList>
            <person name="Zhou Z."/>
            <person name="Liu Y."/>
            <person name="Xu W."/>
            <person name="Pan J."/>
            <person name="Luo Z.H."/>
            <person name="Li M."/>
        </authorList>
    </citation>
    <scope>NUCLEOTIDE SEQUENCE</scope>
    <source>
        <strain evidence="6">HyVt-388</strain>
    </source>
</reference>
<comment type="caution">
    <text evidence="6">The sequence shown here is derived from an EMBL/GenBank/DDBJ whole genome shotgun (WGS) entry which is preliminary data.</text>
</comment>
<dbReference type="Pfam" id="PF08308">
    <property type="entry name" value="PEGA"/>
    <property type="match status" value="1"/>
</dbReference>
<dbReference type="EMBL" id="DRIG01000107">
    <property type="protein sequence ID" value="HEC79513.1"/>
    <property type="molecule type" value="Genomic_DNA"/>
</dbReference>
<gene>
    <name evidence="6" type="ORF">ENI34_10325</name>
</gene>
<dbReference type="Gene3D" id="2.60.40.1120">
    <property type="entry name" value="Carboxypeptidase-like, regulatory domain"/>
    <property type="match status" value="1"/>
</dbReference>
<dbReference type="Pfam" id="PF00515">
    <property type="entry name" value="TPR_1"/>
    <property type="match status" value="1"/>
</dbReference>
<dbReference type="AlphaFoldDB" id="A0A9C9K0W7"/>
<dbReference type="InterPro" id="IPR013229">
    <property type="entry name" value="PEGA"/>
</dbReference>
<evidence type="ECO:0000313" key="6">
    <source>
        <dbReference type="EMBL" id="HEC79513.1"/>
    </source>
</evidence>
<dbReference type="InterPro" id="IPR051685">
    <property type="entry name" value="Ycf3/AcsC/BcsC/TPR_MFPF"/>
</dbReference>
<feature type="region of interest" description="Disordered" evidence="4">
    <location>
        <begin position="470"/>
        <end position="490"/>
    </location>
</feature>
<proteinExistence type="predicted"/>
<feature type="domain" description="PEGA" evidence="5">
    <location>
        <begin position="312"/>
        <end position="354"/>
    </location>
</feature>
<dbReference type="Proteomes" id="UP000885826">
    <property type="component" value="Unassembled WGS sequence"/>
</dbReference>
<keyword evidence="1" id="KW-0677">Repeat</keyword>
<organism evidence="6 7">
    <name type="scientific">candidate division WOR-3 bacterium</name>
    <dbReference type="NCBI Taxonomy" id="2052148"/>
    <lineage>
        <taxon>Bacteria</taxon>
        <taxon>Bacteria division WOR-3</taxon>
    </lineage>
</organism>
<feature type="compositionally biased region" description="Basic residues" evidence="4">
    <location>
        <begin position="470"/>
        <end position="483"/>
    </location>
</feature>
<evidence type="ECO:0000256" key="1">
    <source>
        <dbReference type="ARBA" id="ARBA00022737"/>
    </source>
</evidence>
<dbReference type="InterPro" id="IPR019734">
    <property type="entry name" value="TPR_rpt"/>
</dbReference>
<dbReference type="SMART" id="SM00028">
    <property type="entry name" value="TPR"/>
    <property type="match status" value="3"/>
</dbReference>
<dbReference type="InterPro" id="IPR011990">
    <property type="entry name" value="TPR-like_helical_dom_sf"/>
</dbReference>
<dbReference type="PANTHER" id="PTHR44943">
    <property type="entry name" value="CELLULOSE SYNTHASE OPERON PROTEIN C"/>
    <property type="match status" value="1"/>
</dbReference>
<name>A0A9C9K0W7_UNCW3</name>
<dbReference type="PROSITE" id="PS50293">
    <property type="entry name" value="TPR_REGION"/>
    <property type="match status" value="1"/>
</dbReference>
<evidence type="ECO:0000256" key="4">
    <source>
        <dbReference type="SAM" id="MobiDB-lite"/>
    </source>
</evidence>
<feature type="repeat" description="TPR" evidence="3">
    <location>
        <begin position="494"/>
        <end position="527"/>
    </location>
</feature>
<dbReference type="Gene3D" id="1.25.40.10">
    <property type="entry name" value="Tetratricopeptide repeat domain"/>
    <property type="match status" value="2"/>
</dbReference>
<protein>
    <submittedName>
        <fullName evidence="6">Tetratricopeptide repeat protein</fullName>
    </submittedName>
</protein>
<evidence type="ECO:0000259" key="5">
    <source>
        <dbReference type="Pfam" id="PF08308"/>
    </source>
</evidence>
<dbReference type="InterPro" id="IPR008969">
    <property type="entry name" value="CarboxyPept-like_regulatory"/>
</dbReference>
<keyword evidence="2 3" id="KW-0802">TPR repeat</keyword>